<feature type="compositionally biased region" description="Basic and acidic residues" evidence="1">
    <location>
        <begin position="43"/>
        <end position="63"/>
    </location>
</feature>
<feature type="compositionally biased region" description="Basic and acidic residues" evidence="1">
    <location>
        <begin position="139"/>
        <end position="148"/>
    </location>
</feature>
<name>V4B0Y7_LOTGI</name>
<keyword evidence="4" id="KW-1185">Reference proteome</keyword>
<evidence type="ECO:0000256" key="2">
    <source>
        <dbReference type="SAM" id="Phobius"/>
    </source>
</evidence>
<reference evidence="3 4" key="1">
    <citation type="journal article" date="2013" name="Nature">
        <title>Insights into bilaterian evolution from three spiralian genomes.</title>
        <authorList>
            <person name="Simakov O."/>
            <person name="Marletaz F."/>
            <person name="Cho S.J."/>
            <person name="Edsinger-Gonzales E."/>
            <person name="Havlak P."/>
            <person name="Hellsten U."/>
            <person name="Kuo D.H."/>
            <person name="Larsson T."/>
            <person name="Lv J."/>
            <person name="Arendt D."/>
            <person name="Savage R."/>
            <person name="Osoegawa K."/>
            <person name="de Jong P."/>
            <person name="Grimwood J."/>
            <person name="Chapman J.A."/>
            <person name="Shapiro H."/>
            <person name="Aerts A."/>
            <person name="Otillar R.P."/>
            <person name="Terry A.Y."/>
            <person name="Boore J.L."/>
            <person name="Grigoriev I.V."/>
            <person name="Lindberg D.R."/>
            <person name="Seaver E.C."/>
            <person name="Weisblat D.A."/>
            <person name="Putnam N.H."/>
            <person name="Rokhsar D.S."/>
        </authorList>
    </citation>
    <scope>NUCLEOTIDE SEQUENCE [LARGE SCALE GENOMIC DNA]</scope>
</reference>
<dbReference type="GeneID" id="20237616"/>
<dbReference type="HOGENOM" id="CLU_1760846_0_0_1"/>
<dbReference type="KEGG" id="lgi:LOTGIDRAFT_158059"/>
<dbReference type="STRING" id="225164.V4B0Y7"/>
<proteinExistence type="predicted"/>
<evidence type="ECO:0000313" key="3">
    <source>
        <dbReference type="EMBL" id="ESO99901.1"/>
    </source>
</evidence>
<keyword evidence="2" id="KW-1133">Transmembrane helix</keyword>
<feature type="region of interest" description="Disordered" evidence="1">
    <location>
        <begin position="42"/>
        <end position="148"/>
    </location>
</feature>
<feature type="transmembrane region" description="Helical" evidence="2">
    <location>
        <begin position="6"/>
        <end position="27"/>
    </location>
</feature>
<keyword evidence="2" id="KW-0812">Transmembrane</keyword>
<dbReference type="Proteomes" id="UP000030746">
    <property type="component" value="Unassembled WGS sequence"/>
</dbReference>
<protein>
    <submittedName>
        <fullName evidence="3">Uncharacterized protein</fullName>
    </submittedName>
</protein>
<evidence type="ECO:0000256" key="1">
    <source>
        <dbReference type="SAM" id="MobiDB-lite"/>
    </source>
</evidence>
<keyword evidence="2" id="KW-0472">Membrane</keyword>
<dbReference type="RefSeq" id="XP_009049341.1">
    <property type="nucleotide sequence ID" value="XM_009051093.1"/>
</dbReference>
<dbReference type="EMBL" id="KB200869">
    <property type="protein sequence ID" value="ESO99901.1"/>
    <property type="molecule type" value="Genomic_DNA"/>
</dbReference>
<evidence type="ECO:0000313" key="4">
    <source>
        <dbReference type="Proteomes" id="UP000030746"/>
    </source>
</evidence>
<dbReference type="CTD" id="20237616"/>
<gene>
    <name evidence="3" type="ORF">LOTGIDRAFT_158059</name>
</gene>
<sequence length="148" mass="16160">MATGAIVGTIIAILIILFIIIDVSFYFNKKCGVLWTLQQKLAGKPEGDGDGARNVEEGDKENKQPLLTEAKAEEVNEEEVPEKKNEGLDNGEMEEMSPDEKEAKQLAEMEEKSSPIKPDSPIVPQSEATIIVNPATPETESHDDKPVA</sequence>
<organism evidence="3 4">
    <name type="scientific">Lottia gigantea</name>
    <name type="common">Giant owl limpet</name>
    <dbReference type="NCBI Taxonomy" id="225164"/>
    <lineage>
        <taxon>Eukaryota</taxon>
        <taxon>Metazoa</taxon>
        <taxon>Spiralia</taxon>
        <taxon>Lophotrochozoa</taxon>
        <taxon>Mollusca</taxon>
        <taxon>Gastropoda</taxon>
        <taxon>Patellogastropoda</taxon>
        <taxon>Lottioidea</taxon>
        <taxon>Lottiidae</taxon>
        <taxon>Lottia</taxon>
    </lineage>
</organism>
<accession>V4B0Y7</accession>
<dbReference type="AlphaFoldDB" id="V4B0Y7"/>
<feature type="compositionally biased region" description="Basic and acidic residues" evidence="1">
    <location>
        <begin position="98"/>
        <end position="114"/>
    </location>
</feature>